<feature type="compositionally biased region" description="Acidic residues" evidence="1">
    <location>
        <begin position="1234"/>
        <end position="1243"/>
    </location>
</feature>
<feature type="compositionally biased region" description="Basic and acidic residues" evidence="1">
    <location>
        <begin position="1600"/>
        <end position="1627"/>
    </location>
</feature>
<feature type="region of interest" description="Disordered" evidence="1">
    <location>
        <begin position="993"/>
        <end position="1040"/>
    </location>
</feature>
<feature type="compositionally biased region" description="Basic and acidic residues" evidence="1">
    <location>
        <begin position="917"/>
        <end position="942"/>
    </location>
</feature>
<keyword evidence="3" id="KW-1185">Reference proteome</keyword>
<sequence length="1705" mass="191827">MEFPVDGLACVSQEVMERSAQEYMNSILYSNPDSPEYLTLANNTQVPISLSHVGFTPLYGISSRQKVLALFSPQDQLKVVGLYLLDRWWSLEDILKTADPNRDGCLEVKTLGERIVLYILNRFVYRGNEMDSDEIPFLCHAESDKAKILWKGGQAAGFYSVKPSGSLCSSYITQCYQLTVMDSIFVRKCHRGNGLGLQMLEDFVDSFKEEDCLGLKGSLSKAMYKVCEKFLRLYPADRDLLWEVESVGGPSQRTNIADKIQTMNMCVLSRNLSFTEHSMENLEVSENEVVMDEVTLHISEQDAMEYTVEILEEVTLVKDTKETEETPVTTQNRSSSHKQKEISEKRQLEKVIRVEDIEAETPKAEETEAVTVAESNKEELAIDVVETTTENEPGLEIGEYHTTETKMRQTSTVLLVDLEKTQLQEISQVEIENVASEIEEVEKAQEAPNEVLGSYHKAKEKETEVQEDKVIEEKPTVKQSVEGHEKLLPPEKVEAPVVDTRLLRRGRKSIPATLTGKCNFTKKGKRPSEEEEKEEAPDAKTTAQRSGKKCVPGIPTTECKSKRYAKGKHPQEEKVEKPEEKAVEPQKPVAEAKVLRRATATPRHKIPQTNKDPENEKNVAEPVSEVEEEEKYVIEEEIEQEEAEVKNRSLEKSVAEVKIEEVKEVEDRKTEDTEREAKKQVEVEEETVVKISVDKQNEVFEGTEKVEEDKEATVVGIVTDEVPEYPVEEHTLALKKATVVVEELKKPTIRSAMEIKNKKTDELTAGELVDKVPEKPIEEGERIASRKDAKAESLKEIVKVPLVVETRASASRSRTITITPKQKSMQIEPSVVNNEQNTGNAHIDLVKVPDAATVESVEKVVREATTKKEKMMERLNPTDKEQVEILTTEEEKNVEEEKKVVETEEDIIVDLAVEKVKEDTEEKGEEDKEAPLFERTDNEKLQKPVQGPAEEVLKSITSKEKNTSLVEEETLPLEVEKGPVIGKRVLQRGRKGVTGALSTTCRSTRRGKQSEGEKVAVEKAAEKEKEPAEARTTKRKPGLAAAIAIPKRKFKQAHKESEEAEMAQAVPELVVEKVEENEEIAKEKTAAEEKLDEIKGVEDKGSTEEWDKSEEAKKGQEAENKTVKKAIKNLTDVEETEKVDEEKVEAVVGDSYVDEVLEKQFEEPTKELVITLPIEENKALHTEEEEKISPPEVNEEAIIVLQRGRKCFPVASTSNRMSRRRGKQHEEEKVAEPEEKETAEEEDSPKVETRVLRRGRKSALAAATATPRHKSRQAQKESQKDVNTAETLPDAVDEKFEEKKVVGKEKVEEEREAEADTAEVDGKIVTEKMVEVKAVEQEGTTEDEEKVEEPKVDAEKDKLVEIAVKKQVEGEEIMAIGADELLKKPVEEPAKKEENGESVRTHPHKVQKAKVILVDMKEIILPVEIENMGQKTDELTKEKVDGKAQENTFEAEEEKAISTTSQVDMEAKSIEEDVEAPPMVKTGALSVTKTVSVATPKQESIQGKHSVYCNEQVVETEKTINETTVMVEEEALTETVESVKDEKVGEANPTEGENVETATTDQQQNVETATTDQQQNVETATTDKQQNVETATTDKQQNVEQEKKEVEAEKETVLDAVEEQTREVVEAGNVEEEKRQVTVMEIGANEVFEDSVEKPGLEVEKRFQFEEVEKTSPSEEEKTSTVEEEESTSSPEEEERTSPPEEAER</sequence>
<reference evidence="2" key="2">
    <citation type="submission" date="2025-08" db="UniProtKB">
        <authorList>
            <consortium name="Ensembl"/>
        </authorList>
    </citation>
    <scope>IDENTIFICATION</scope>
</reference>
<dbReference type="GeneTree" id="ENSGT00510000048902"/>
<feature type="region of interest" description="Disordered" evidence="1">
    <location>
        <begin position="1080"/>
        <end position="1119"/>
    </location>
</feature>
<feature type="compositionally biased region" description="Acidic residues" evidence="1">
    <location>
        <begin position="1682"/>
        <end position="1705"/>
    </location>
</feature>
<feature type="compositionally biased region" description="Basic and acidic residues" evidence="1">
    <location>
        <begin position="569"/>
        <end position="584"/>
    </location>
</feature>
<dbReference type="Proteomes" id="UP000265140">
    <property type="component" value="Chromosome 13"/>
</dbReference>
<protein>
    <recommendedName>
        <fullName evidence="4">N-acetyltransferase domain-containing protein</fullName>
    </recommendedName>
</protein>
<name>A0AAY5L8X5_ESOLU</name>
<dbReference type="PANTHER" id="PTHR22442:SF3">
    <property type="entry name" value="SOLUBLE LAMIN-ASSOCIATED PROTEIN OF 75 KDA"/>
    <property type="match status" value="1"/>
</dbReference>
<feature type="compositionally biased region" description="Polar residues" evidence="1">
    <location>
        <begin position="1556"/>
        <end position="1594"/>
    </location>
</feature>
<evidence type="ECO:0000313" key="3">
    <source>
        <dbReference type="Proteomes" id="UP000265140"/>
    </source>
</evidence>
<feature type="region of interest" description="Disordered" evidence="1">
    <location>
        <begin position="1537"/>
        <end position="1627"/>
    </location>
</feature>
<dbReference type="InterPro" id="IPR029625">
    <property type="entry name" value="FAM169"/>
</dbReference>
<feature type="compositionally biased region" description="Basic and acidic residues" evidence="1">
    <location>
        <begin position="1008"/>
        <end position="1032"/>
    </location>
</feature>
<feature type="region of interest" description="Disordered" evidence="1">
    <location>
        <begin position="508"/>
        <end position="630"/>
    </location>
</feature>
<feature type="region of interest" description="Disordered" evidence="1">
    <location>
        <begin position="1651"/>
        <end position="1705"/>
    </location>
</feature>
<feature type="region of interest" description="Disordered" evidence="1">
    <location>
        <begin position="868"/>
        <end position="901"/>
    </location>
</feature>
<organism evidence="2 3">
    <name type="scientific">Esox lucius</name>
    <name type="common">Northern pike</name>
    <dbReference type="NCBI Taxonomy" id="8010"/>
    <lineage>
        <taxon>Eukaryota</taxon>
        <taxon>Metazoa</taxon>
        <taxon>Chordata</taxon>
        <taxon>Craniata</taxon>
        <taxon>Vertebrata</taxon>
        <taxon>Euteleostomi</taxon>
        <taxon>Actinopterygii</taxon>
        <taxon>Neopterygii</taxon>
        <taxon>Teleostei</taxon>
        <taxon>Protacanthopterygii</taxon>
        <taxon>Esociformes</taxon>
        <taxon>Esocidae</taxon>
        <taxon>Esox</taxon>
    </lineage>
</organism>
<proteinExistence type="predicted"/>
<feature type="compositionally biased region" description="Basic and acidic residues" evidence="1">
    <location>
        <begin position="1224"/>
        <end position="1233"/>
    </location>
</feature>
<feature type="compositionally biased region" description="Basic and acidic residues" evidence="1">
    <location>
        <begin position="1386"/>
        <end position="1400"/>
    </location>
</feature>
<evidence type="ECO:0000313" key="2">
    <source>
        <dbReference type="Ensembl" id="ENSELUP00000095202.1"/>
    </source>
</evidence>
<feature type="region of interest" description="Disordered" evidence="1">
    <location>
        <begin position="1386"/>
        <end position="1405"/>
    </location>
</feature>
<reference evidence="2 3" key="1">
    <citation type="submission" date="2020-02" db="EMBL/GenBank/DDBJ databases">
        <title>Esox lucius (northern pike) genome, fEsoLuc1, primary haplotype.</title>
        <authorList>
            <person name="Myers G."/>
            <person name="Karagic N."/>
            <person name="Meyer A."/>
            <person name="Pippel M."/>
            <person name="Reichard M."/>
            <person name="Winkler S."/>
            <person name="Tracey A."/>
            <person name="Sims Y."/>
            <person name="Howe K."/>
            <person name="Rhie A."/>
            <person name="Formenti G."/>
            <person name="Durbin R."/>
            <person name="Fedrigo O."/>
            <person name="Jarvis E.D."/>
        </authorList>
    </citation>
    <scope>NUCLEOTIDE SEQUENCE [LARGE SCALE GENOMIC DNA]</scope>
</reference>
<dbReference type="Ensembl" id="ENSELUT00000093732.1">
    <property type="protein sequence ID" value="ENSELUP00000095202.1"/>
    <property type="gene ID" value="ENSELUG00000034840.1"/>
</dbReference>
<evidence type="ECO:0000256" key="1">
    <source>
        <dbReference type="SAM" id="MobiDB-lite"/>
    </source>
</evidence>
<feature type="region of interest" description="Disordered" evidence="1">
    <location>
        <begin position="917"/>
        <end position="950"/>
    </location>
</feature>
<feature type="region of interest" description="Disordered" evidence="1">
    <location>
        <begin position="1439"/>
        <end position="1479"/>
    </location>
</feature>
<dbReference type="PANTHER" id="PTHR22442">
    <property type="match status" value="1"/>
</dbReference>
<feature type="compositionally biased region" description="Acidic residues" evidence="1">
    <location>
        <begin position="1310"/>
        <end position="1319"/>
    </location>
</feature>
<reference evidence="2" key="3">
    <citation type="submission" date="2025-09" db="UniProtKB">
        <authorList>
            <consortium name="Ensembl"/>
        </authorList>
    </citation>
    <scope>IDENTIFICATION</scope>
</reference>
<feature type="compositionally biased region" description="Basic and acidic residues" evidence="1">
    <location>
        <begin position="1651"/>
        <end position="1681"/>
    </location>
</feature>
<accession>A0AAY5L8X5</accession>
<feature type="region of interest" description="Disordered" evidence="1">
    <location>
        <begin position="321"/>
        <end position="344"/>
    </location>
</feature>
<feature type="region of interest" description="Disordered" evidence="1">
    <location>
        <begin position="1209"/>
        <end position="1322"/>
    </location>
</feature>
<evidence type="ECO:0008006" key="4">
    <source>
        <dbReference type="Google" id="ProtNLM"/>
    </source>
</evidence>
<feature type="compositionally biased region" description="Basic and acidic residues" evidence="1">
    <location>
        <begin position="1292"/>
        <end position="1309"/>
    </location>
</feature>